<evidence type="ECO:0000256" key="5">
    <source>
        <dbReference type="ARBA" id="ARBA00018141"/>
    </source>
</evidence>
<comment type="caution">
    <text evidence="11">The sequence shown here is derived from an EMBL/GenBank/DDBJ whole genome shotgun (WGS) entry which is preliminary data.</text>
</comment>
<comment type="cofactor">
    <cofactor evidence="1">
        <name>Zn(2+)</name>
        <dbReference type="ChEBI" id="CHEBI:29105"/>
    </cofactor>
</comment>
<evidence type="ECO:0000256" key="8">
    <source>
        <dbReference type="ARBA" id="ARBA00023239"/>
    </source>
</evidence>
<dbReference type="AlphaFoldDB" id="A0A134BEY6"/>
<keyword evidence="8" id="KW-0456">Lyase</keyword>
<dbReference type="Gene3D" id="3.30.479.10">
    <property type="entry name" value="6-pyruvoyl tetrahydropterin synthase/QueD"/>
    <property type="match status" value="2"/>
</dbReference>
<evidence type="ECO:0000256" key="9">
    <source>
        <dbReference type="ARBA" id="ARBA00031449"/>
    </source>
</evidence>
<organism evidence="11 12">
    <name type="scientific">Porphyromonas somerae</name>
    <dbReference type="NCBI Taxonomy" id="322095"/>
    <lineage>
        <taxon>Bacteria</taxon>
        <taxon>Pseudomonadati</taxon>
        <taxon>Bacteroidota</taxon>
        <taxon>Bacteroidia</taxon>
        <taxon>Bacteroidales</taxon>
        <taxon>Porphyromonadaceae</taxon>
        <taxon>Porphyromonas</taxon>
    </lineage>
</organism>
<keyword evidence="6" id="KW-0479">Metal-binding</keyword>
<dbReference type="EMBL" id="LSDK01000013">
    <property type="protein sequence ID" value="KXB78513.1"/>
    <property type="molecule type" value="Genomic_DNA"/>
</dbReference>
<evidence type="ECO:0000256" key="10">
    <source>
        <dbReference type="ARBA" id="ARBA00048807"/>
    </source>
</evidence>
<comment type="catalytic activity">
    <reaction evidence="10">
        <text>7,8-dihydroneopterin 3'-triphosphate + H2O = 6-carboxy-5,6,7,8-tetrahydropterin + triphosphate + acetaldehyde + 2 H(+)</text>
        <dbReference type="Rhea" id="RHEA:27966"/>
        <dbReference type="ChEBI" id="CHEBI:15343"/>
        <dbReference type="ChEBI" id="CHEBI:15377"/>
        <dbReference type="ChEBI" id="CHEBI:15378"/>
        <dbReference type="ChEBI" id="CHEBI:18036"/>
        <dbReference type="ChEBI" id="CHEBI:58462"/>
        <dbReference type="ChEBI" id="CHEBI:61032"/>
        <dbReference type="EC" id="4.1.2.50"/>
    </reaction>
</comment>
<evidence type="ECO:0000256" key="1">
    <source>
        <dbReference type="ARBA" id="ARBA00001947"/>
    </source>
</evidence>
<evidence type="ECO:0000256" key="4">
    <source>
        <dbReference type="ARBA" id="ARBA00012982"/>
    </source>
</evidence>
<dbReference type="InterPro" id="IPR007115">
    <property type="entry name" value="6-PTP_synth/QueD"/>
</dbReference>
<dbReference type="SUPFAM" id="SSF55620">
    <property type="entry name" value="Tetrahydrobiopterin biosynthesis enzymes-like"/>
    <property type="match status" value="1"/>
</dbReference>
<comment type="similarity">
    <text evidence="3">Belongs to the PTPS family. QueD subfamily.</text>
</comment>
<comment type="pathway">
    <text evidence="2">Purine metabolism; 7-cyano-7-deazaguanine biosynthesis.</text>
</comment>
<dbReference type="UniPathway" id="UPA00391"/>
<keyword evidence="12" id="KW-1185">Reference proteome</keyword>
<dbReference type="Pfam" id="PF01242">
    <property type="entry name" value="PTPS"/>
    <property type="match status" value="1"/>
</dbReference>
<accession>A0A134BEY6</accession>
<dbReference type="STRING" id="322095.HMPREF3185_00161"/>
<dbReference type="InterPro" id="IPR038418">
    <property type="entry name" value="6-PTP_synth/QueD_sf"/>
</dbReference>
<evidence type="ECO:0000256" key="7">
    <source>
        <dbReference type="ARBA" id="ARBA00022833"/>
    </source>
</evidence>
<evidence type="ECO:0000256" key="6">
    <source>
        <dbReference type="ARBA" id="ARBA00022723"/>
    </source>
</evidence>
<sequence length="153" mass="17619">MGKMPYLCLANRIDMITVERYHDISMGHRVVGHESKCRHLHGHNYRIHFVCTAPELDGVGRVIDFSEIKERLCQWLEENWDHKMVLWSEDPLLPELRRLVPEDLCVVPFNPTAEQIAMHLVSVVGPQQLEGTGITLVACRVEETRKCSASYQL</sequence>
<dbReference type="PANTHER" id="PTHR12589:SF7">
    <property type="entry name" value="6-PYRUVOYL TETRAHYDROBIOPTERIN SYNTHASE"/>
    <property type="match status" value="1"/>
</dbReference>
<gene>
    <name evidence="11" type="ORF">HMPREF3185_00161</name>
</gene>
<dbReference type="PANTHER" id="PTHR12589">
    <property type="entry name" value="PYRUVOYL TETRAHYDROBIOPTERIN SYNTHASE"/>
    <property type="match status" value="1"/>
</dbReference>
<evidence type="ECO:0000313" key="11">
    <source>
        <dbReference type="EMBL" id="KXB78513.1"/>
    </source>
</evidence>
<name>A0A134BEY6_9PORP</name>
<evidence type="ECO:0000256" key="3">
    <source>
        <dbReference type="ARBA" id="ARBA00008900"/>
    </source>
</evidence>
<dbReference type="GO" id="GO:0046872">
    <property type="term" value="F:metal ion binding"/>
    <property type="evidence" value="ECO:0007669"/>
    <property type="project" value="UniProtKB-KW"/>
</dbReference>
<proteinExistence type="inferred from homology"/>
<evidence type="ECO:0000256" key="2">
    <source>
        <dbReference type="ARBA" id="ARBA00005061"/>
    </source>
</evidence>
<keyword evidence="7" id="KW-0862">Zinc</keyword>
<dbReference type="Proteomes" id="UP000070224">
    <property type="component" value="Unassembled WGS sequence"/>
</dbReference>
<reference evidence="12" key="1">
    <citation type="submission" date="2016-01" db="EMBL/GenBank/DDBJ databases">
        <authorList>
            <person name="Mitreva M."/>
            <person name="Pepin K.H."/>
            <person name="Mihindukulasuriya K.A."/>
            <person name="Fulton R."/>
            <person name="Fronick C."/>
            <person name="O'Laughlin M."/>
            <person name="Miner T."/>
            <person name="Herter B."/>
            <person name="Rosa B.A."/>
            <person name="Cordes M."/>
            <person name="Tomlinson C."/>
            <person name="Wollam A."/>
            <person name="Palsikar V.B."/>
            <person name="Mardis E.R."/>
            <person name="Wilson R.K."/>
        </authorList>
    </citation>
    <scope>NUCLEOTIDE SEQUENCE [LARGE SCALE GENOMIC DNA]</scope>
    <source>
        <strain evidence="12">KA00683</strain>
    </source>
</reference>
<dbReference type="GO" id="GO:0070497">
    <property type="term" value="F:6-carboxytetrahydropterin synthase activity"/>
    <property type="evidence" value="ECO:0007669"/>
    <property type="project" value="UniProtKB-EC"/>
</dbReference>
<protein>
    <recommendedName>
        <fullName evidence="5">6-carboxy-5,6,7,8-tetrahydropterin synthase</fullName>
        <ecNumber evidence="4">4.1.2.50</ecNumber>
    </recommendedName>
    <alternativeName>
        <fullName evidence="9">Queuosine biosynthesis protein QueD</fullName>
    </alternativeName>
</protein>
<dbReference type="EC" id="4.1.2.50" evidence="4"/>
<evidence type="ECO:0000313" key="12">
    <source>
        <dbReference type="Proteomes" id="UP000070224"/>
    </source>
</evidence>
<dbReference type="PATRIC" id="fig|322095.3.peg.162"/>